<sequence>GGYNFEYLCALIANDEPIISKIELQAHQQGYGLLMSCTTVCNISSVKVNCGHKADMLMTEMVQLACSCHFTVVRPEDGYWEECPKILLICHSPHTHPIPLLTTTPVQIKAEIKALICSLEHELVDMTPQRFCRHPAVINRVKELCPAVEEHMVVHLHPLLANLDHIASYIHTEVKAALPHGTGWDVIKQMSWNSLRHEWDEANKSDDEEGPLSRSNDDCFWLIICMLPEHSQDFLQAKWVQCNISFKCVPGWNEFELVSIDHETNQVLVLCRAFLNSECACTHQILFCTIRSIVRQDTGKDIKYWHLHSPSLQEHRGILHWAADQHCGQAKGLGLHFQDITREMGKERRDLHELGCSLYSLGVYEHLHRVLHICEAHITRGIASCAVPDYTVKEKMHSLLCVWHPDWDGVMVPSIQDSFCRLAWLNNKRDSKFTLQGMCWEKSFIPLSIWQAGDTTTNAVEMSHIDIYREGMPCSLVGGISHACHYDKMHL</sequence>
<comment type="caution">
    <text evidence="1">The sequence shown here is derived from an EMBL/GenBank/DDBJ whole genome shotgun (WGS) entry which is preliminary data.</text>
</comment>
<name>A0AA39P8E1_9AGAR</name>
<proteinExistence type="predicted"/>
<dbReference type="AlphaFoldDB" id="A0AA39P8E1"/>
<organism evidence="1 2">
    <name type="scientific">Armillaria novae-zelandiae</name>
    <dbReference type="NCBI Taxonomy" id="153914"/>
    <lineage>
        <taxon>Eukaryota</taxon>
        <taxon>Fungi</taxon>
        <taxon>Dikarya</taxon>
        <taxon>Basidiomycota</taxon>
        <taxon>Agaricomycotina</taxon>
        <taxon>Agaricomycetes</taxon>
        <taxon>Agaricomycetidae</taxon>
        <taxon>Agaricales</taxon>
        <taxon>Marasmiineae</taxon>
        <taxon>Physalacriaceae</taxon>
        <taxon>Armillaria</taxon>
    </lineage>
</organism>
<evidence type="ECO:0000313" key="2">
    <source>
        <dbReference type="Proteomes" id="UP001175227"/>
    </source>
</evidence>
<evidence type="ECO:0000313" key="1">
    <source>
        <dbReference type="EMBL" id="KAK0479493.1"/>
    </source>
</evidence>
<dbReference type="Proteomes" id="UP001175227">
    <property type="component" value="Unassembled WGS sequence"/>
</dbReference>
<gene>
    <name evidence="1" type="ORF">IW261DRAFT_1317634</name>
</gene>
<keyword evidence="2" id="KW-1185">Reference proteome</keyword>
<dbReference type="EMBL" id="JAUEPR010000011">
    <property type="protein sequence ID" value="KAK0479493.1"/>
    <property type="molecule type" value="Genomic_DNA"/>
</dbReference>
<accession>A0AA39P8E1</accession>
<protein>
    <submittedName>
        <fullName evidence="1">Uncharacterized protein</fullName>
    </submittedName>
</protein>
<feature type="non-terminal residue" evidence="1">
    <location>
        <position position="1"/>
    </location>
</feature>
<feature type="non-terminal residue" evidence="1">
    <location>
        <position position="491"/>
    </location>
</feature>
<reference evidence="1" key="1">
    <citation type="submission" date="2023-06" db="EMBL/GenBank/DDBJ databases">
        <authorList>
            <consortium name="Lawrence Berkeley National Laboratory"/>
            <person name="Ahrendt S."/>
            <person name="Sahu N."/>
            <person name="Indic B."/>
            <person name="Wong-Bajracharya J."/>
            <person name="Merenyi Z."/>
            <person name="Ke H.-M."/>
            <person name="Monk M."/>
            <person name="Kocsube S."/>
            <person name="Drula E."/>
            <person name="Lipzen A."/>
            <person name="Balint B."/>
            <person name="Henrissat B."/>
            <person name="Andreopoulos B."/>
            <person name="Martin F.M."/>
            <person name="Harder C.B."/>
            <person name="Rigling D."/>
            <person name="Ford K.L."/>
            <person name="Foster G.D."/>
            <person name="Pangilinan J."/>
            <person name="Papanicolaou A."/>
            <person name="Barry K."/>
            <person name="LaButti K."/>
            <person name="Viragh M."/>
            <person name="Koriabine M."/>
            <person name="Yan M."/>
            <person name="Riley R."/>
            <person name="Champramary S."/>
            <person name="Plett K.L."/>
            <person name="Tsai I.J."/>
            <person name="Slot J."/>
            <person name="Sipos G."/>
            <person name="Plett J."/>
            <person name="Nagy L.G."/>
            <person name="Grigoriev I.V."/>
        </authorList>
    </citation>
    <scope>NUCLEOTIDE SEQUENCE</scope>
    <source>
        <strain evidence="1">ICMP 16352</strain>
    </source>
</reference>